<feature type="domain" description="STAS" evidence="2">
    <location>
        <begin position="161"/>
        <end position="272"/>
    </location>
</feature>
<dbReference type="EMBL" id="CP003923">
    <property type="protein sequence ID" value="AIC92844.1"/>
    <property type="molecule type" value="Genomic_DNA"/>
</dbReference>
<dbReference type="Gene3D" id="3.30.750.24">
    <property type="entry name" value="STAS domain"/>
    <property type="match status" value="1"/>
</dbReference>
<gene>
    <name evidence="3" type="ORF">BleG1_0236</name>
</gene>
<reference evidence="3 4" key="1">
    <citation type="journal article" date="2014" name="Gene">
        <title>A comparative genomic analysis of the alkalitolerant soil bacterium Bacillus lehensis G1.</title>
        <authorList>
            <person name="Noor Y.M."/>
            <person name="Samsulrizal N.H."/>
            <person name="Jema'on N.A."/>
            <person name="Low K.O."/>
            <person name="Ramli A.N."/>
            <person name="Alias N.I."/>
            <person name="Damis S.I."/>
            <person name="Fuzi S.F."/>
            <person name="Isa M.N."/>
            <person name="Murad A.M."/>
            <person name="Raih M.F."/>
            <person name="Bakar F.D."/>
            <person name="Najimudin N."/>
            <person name="Mahadi N.M."/>
            <person name="Illias R.M."/>
        </authorList>
    </citation>
    <scope>NUCLEOTIDE SEQUENCE [LARGE SCALE GENOMIC DNA]</scope>
    <source>
        <strain evidence="3 4">G1</strain>
    </source>
</reference>
<dbReference type="PANTHER" id="PTHR33745:SF3">
    <property type="entry name" value="RSBT CO-ANTAGONIST PROTEIN RSBRC"/>
    <property type="match status" value="1"/>
</dbReference>
<dbReference type="PATRIC" id="fig|1246626.3.peg.219"/>
<sequence length="279" mass="31681">MLFYDYLHEKLPSLTEEWYHGLDKTKGGVYGTCNPLEIETLKKQNYDFHSIFITLFDEDEDSCSDEAFQRWIDSITSDEAHLNTALPDIIEEFHRNQQLYLQHVEKYFYHHGDQLAFEDYASCVQKITDTFKDIVVAFSIKNQAKSKQLIHAQSELITELSSPIIDLNEKISLLPLVGEIDTHRAKIIFTNTIESCAKRQIQCLLVDLSGVPIIDTMVANELFQLIKGLTLVGTRTSLSGVRPEIAQTAVQIGIDFSGLKIYSSIAHALAKLDFSTIDM</sequence>
<dbReference type="PROSITE" id="PS50801">
    <property type="entry name" value="STAS"/>
    <property type="match status" value="1"/>
</dbReference>
<dbReference type="HOGENOM" id="CLU_026775_0_1_9"/>
<dbReference type="Proteomes" id="UP000027142">
    <property type="component" value="Chromosome"/>
</dbReference>
<dbReference type="PANTHER" id="PTHR33745">
    <property type="entry name" value="RSBT ANTAGONIST PROTEIN RSBS-RELATED"/>
    <property type="match status" value="1"/>
</dbReference>
<dbReference type="Pfam" id="PF01740">
    <property type="entry name" value="STAS"/>
    <property type="match status" value="1"/>
</dbReference>
<evidence type="ECO:0000313" key="3">
    <source>
        <dbReference type="EMBL" id="AIC92844.1"/>
    </source>
</evidence>
<organism evidence="3 4">
    <name type="scientific">Shouchella lehensis G1</name>
    <dbReference type="NCBI Taxonomy" id="1246626"/>
    <lineage>
        <taxon>Bacteria</taxon>
        <taxon>Bacillati</taxon>
        <taxon>Bacillota</taxon>
        <taxon>Bacilli</taxon>
        <taxon>Bacillales</taxon>
        <taxon>Bacillaceae</taxon>
        <taxon>Shouchella</taxon>
    </lineage>
</organism>
<dbReference type="RefSeq" id="WP_038476170.1">
    <property type="nucleotide sequence ID" value="NZ_CP003923.1"/>
</dbReference>
<dbReference type="KEGG" id="ble:BleG1_0236"/>
<evidence type="ECO:0000256" key="1">
    <source>
        <dbReference type="ARBA" id="ARBA00022553"/>
    </source>
</evidence>
<dbReference type="SUPFAM" id="SSF52091">
    <property type="entry name" value="SpoIIaa-like"/>
    <property type="match status" value="1"/>
</dbReference>
<dbReference type="InterPro" id="IPR051932">
    <property type="entry name" value="Bact_StressResp_Reg"/>
</dbReference>
<evidence type="ECO:0000313" key="4">
    <source>
        <dbReference type="Proteomes" id="UP000027142"/>
    </source>
</evidence>
<dbReference type="OrthoDB" id="9800154at2"/>
<proteinExistence type="predicted"/>
<dbReference type="InterPro" id="IPR036513">
    <property type="entry name" value="STAS_dom_sf"/>
</dbReference>
<dbReference type="AlphaFoldDB" id="A0A060LYG1"/>
<dbReference type="STRING" id="1246626.BleG1_0236"/>
<protein>
    <submittedName>
        <fullName evidence="3">Anti-sigma factor antagonist</fullName>
    </submittedName>
</protein>
<accession>A0A060LYG1</accession>
<keyword evidence="1" id="KW-0597">Phosphoprotein</keyword>
<dbReference type="CDD" id="cd07041">
    <property type="entry name" value="STAS_RsbR_RsbS_like"/>
    <property type="match status" value="1"/>
</dbReference>
<dbReference type="InterPro" id="IPR002645">
    <property type="entry name" value="STAS_dom"/>
</dbReference>
<dbReference type="eggNOG" id="COG1366">
    <property type="taxonomic scope" value="Bacteria"/>
</dbReference>
<name>A0A060LYG1_9BACI</name>
<keyword evidence="4" id="KW-1185">Reference proteome</keyword>
<evidence type="ECO:0000259" key="2">
    <source>
        <dbReference type="PROSITE" id="PS50801"/>
    </source>
</evidence>